<dbReference type="PANTHER" id="PTHR23070">
    <property type="entry name" value="BCS1 AAA-TYPE ATPASE"/>
    <property type="match status" value="1"/>
</dbReference>
<dbReference type="RefSeq" id="WP_051726271.1">
    <property type="nucleotide sequence ID" value="NZ_JBHEZZ010000004.1"/>
</dbReference>
<dbReference type="InterPro" id="IPR003959">
    <property type="entry name" value="ATPase_AAA_core"/>
</dbReference>
<comment type="caution">
    <text evidence="3">The sequence shown here is derived from an EMBL/GenBank/DDBJ whole genome shotgun (WGS) entry which is preliminary data.</text>
</comment>
<dbReference type="SMART" id="SM00382">
    <property type="entry name" value="AAA"/>
    <property type="match status" value="1"/>
</dbReference>
<organism evidence="3 4">
    <name type="scientific">Streptacidiphilus cavernicola</name>
    <dbReference type="NCBI Taxonomy" id="3342716"/>
    <lineage>
        <taxon>Bacteria</taxon>
        <taxon>Bacillati</taxon>
        <taxon>Actinomycetota</taxon>
        <taxon>Actinomycetes</taxon>
        <taxon>Kitasatosporales</taxon>
        <taxon>Streptomycetaceae</taxon>
        <taxon>Streptacidiphilus</taxon>
    </lineage>
</organism>
<dbReference type="Proteomes" id="UP001592528">
    <property type="component" value="Unassembled WGS sequence"/>
</dbReference>
<reference evidence="3 4" key="1">
    <citation type="submission" date="2024-09" db="EMBL/GenBank/DDBJ databases">
        <authorList>
            <person name="Lee S.D."/>
        </authorList>
    </citation>
    <scope>NUCLEOTIDE SEQUENCE [LARGE SCALE GENOMIC DNA]</scope>
    <source>
        <strain evidence="3 4">N1-5</strain>
    </source>
</reference>
<gene>
    <name evidence="3" type="ORF">ACEZDJ_10295</name>
</gene>
<proteinExistence type="inferred from homology"/>
<dbReference type="InterPro" id="IPR050747">
    <property type="entry name" value="Mitochondrial_chaperone_BCS1"/>
</dbReference>
<dbReference type="Gene3D" id="3.40.50.300">
    <property type="entry name" value="P-loop containing nucleotide triphosphate hydrolases"/>
    <property type="match status" value="1"/>
</dbReference>
<keyword evidence="4" id="KW-1185">Reference proteome</keyword>
<dbReference type="InterPro" id="IPR045969">
    <property type="entry name" value="DUF5925"/>
</dbReference>
<sequence length="388" mass="41461">MTLLHQAGPSDGTAASVEPADLLPLRISLDDGDGPGDVVDALALASFSTGAQPWARSASVSPAKPDATLLPPGARVIRRSEADSRTVLLADGPGWTLKASWWRNGGTVNADVTVTAADDELARDILAQAIDGAEEEKPTEEDVVAMGFWHLAAGRGPVRARRRIEAPGWDAVRANYTRSVVDSFDGLMRLQPDQVMGRLLLMHGPPGTGKTTALRTLARAWREWCSVECVLDPERLFSDPGYLIEVALGPQRQHHGGNDDSGEEQWRLLLLEDCDELIRGGAKRAAGQALSRLLNLTDGLLGQGRKVLVAVTTNEDLERLHPAVVRPGRCLARIEVGPLTEAESTTWLASAAPTPPGGATLAELYALRQGPGMLLQPQTAVARDGLYL</sequence>
<protein>
    <submittedName>
        <fullName evidence="3">DUF5925 domain-containing protein</fullName>
    </submittedName>
</protein>
<comment type="similarity">
    <text evidence="1">Belongs to the AAA ATPase family. BCS1 subfamily.</text>
</comment>
<dbReference type="InterPro" id="IPR003593">
    <property type="entry name" value="AAA+_ATPase"/>
</dbReference>
<accession>A0ABV6UJS7</accession>
<feature type="domain" description="AAA+ ATPase" evidence="2">
    <location>
        <begin position="196"/>
        <end position="340"/>
    </location>
</feature>
<evidence type="ECO:0000313" key="3">
    <source>
        <dbReference type="EMBL" id="MFC1401678.1"/>
    </source>
</evidence>
<dbReference type="Pfam" id="PF19347">
    <property type="entry name" value="DUF5925"/>
    <property type="match status" value="1"/>
</dbReference>
<dbReference type="SUPFAM" id="SSF52540">
    <property type="entry name" value="P-loop containing nucleoside triphosphate hydrolases"/>
    <property type="match status" value="1"/>
</dbReference>
<evidence type="ECO:0000256" key="1">
    <source>
        <dbReference type="ARBA" id="ARBA00007448"/>
    </source>
</evidence>
<name>A0ABV6UJS7_9ACTN</name>
<dbReference type="EMBL" id="JBHEZZ010000004">
    <property type="protein sequence ID" value="MFC1401678.1"/>
    <property type="molecule type" value="Genomic_DNA"/>
</dbReference>
<evidence type="ECO:0000313" key="4">
    <source>
        <dbReference type="Proteomes" id="UP001592528"/>
    </source>
</evidence>
<dbReference type="Pfam" id="PF00004">
    <property type="entry name" value="AAA"/>
    <property type="match status" value="1"/>
</dbReference>
<evidence type="ECO:0000259" key="2">
    <source>
        <dbReference type="SMART" id="SM00382"/>
    </source>
</evidence>
<dbReference type="InterPro" id="IPR027417">
    <property type="entry name" value="P-loop_NTPase"/>
</dbReference>